<evidence type="ECO:0000256" key="2">
    <source>
        <dbReference type="SAM" id="Phobius"/>
    </source>
</evidence>
<feature type="region of interest" description="Disordered" evidence="1">
    <location>
        <begin position="313"/>
        <end position="348"/>
    </location>
</feature>
<feature type="signal peptide" evidence="3">
    <location>
        <begin position="1"/>
        <end position="18"/>
    </location>
</feature>
<evidence type="ECO:0000256" key="3">
    <source>
        <dbReference type="SAM" id="SignalP"/>
    </source>
</evidence>
<dbReference type="WBParaSite" id="BXY_1081300.1">
    <property type="protein sequence ID" value="BXY_1081300.1"/>
    <property type="gene ID" value="BXY_1081300"/>
</dbReference>
<dbReference type="AlphaFoldDB" id="A0A1I7SCR1"/>
<feature type="transmembrane region" description="Helical" evidence="2">
    <location>
        <begin position="377"/>
        <end position="403"/>
    </location>
</feature>
<dbReference type="InterPro" id="IPR002018">
    <property type="entry name" value="CarbesteraseB"/>
</dbReference>
<dbReference type="Pfam" id="PF00135">
    <property type="entry name" value="COesterase"/>
    <property type="match status" value="1"/>
</dbReference>
<evidence type="ECO:0000313" key="6">
    <source>
        <dbReference type="WBParaSite" id="BXY_1081300.1"/>
    </source>
</evidence>
<accession>A0A1I7SCR1</accession>
<feature type="chain" id="PRO_5009305871" evidence="3">
    <location>
        <begin position="19"/>
        <end position="423"/>
    </location>
</feature>
<dbReference type="SUPFAM" id="SSF53474">
    <property type="entry name" value="alpha/beta-Hydrolases"/>
    <property type="match status" value="1"/>
</dbReference>
<dbReference type="InterPro" id="IPR029058">
    <property type="entry name" value="AB_hydrolase_fold"/>
</dbReference>
<protein>
    <submittedName>
        <fullName evidence="6">COesterase domain-containing protein</fullName>
    </submittedName>
</protein>
<dbReference type="Proteomes" id="UP000095284">
    <property type="component" value="Unplaced"/>
</dbReference>
<feature type="domain" description="Carboxylesterase type B" evidence="4">
    <location>
        <begin position="20"/>
        <end position="255"/>
    </location>
</feature>
<reference evidence="6" key="1">
    <citation type="submission" date="2016-11" db="UniProtKB">
        <authorList>
            <consortium name="WormBaseParasite"/>
        </authorList>
    </citation>
    <scope>IDENTIFICATION</scope>
</reference>
<name>A0A1I7SCR1_BURXY</name>
<organism evidence="5 6">
    <name type="scientific">Bursaphelenchus xylophilus</name>
    <name type="common">Pinewood nematode worm</name>
    <name type="synonym">Aphelenchoides xylophilus</name>
    <dbReference type="NCBI Taxonomy" id="6326"/>
    <lineage>
        <taxon>Eukaryota</taxon>
        <taxon>Metazoa</taxon>
        <taxon>Ecdysozoa</taxon>
        <taxon>Nematoda</taxon>
        <taxon>Chromadorea</taxon>
        <taxon>Rhabditida</taxon>
        <taxon>Tylenchina</taxon>
        <taxon>Tylenchomorpha</taxon>
        <taxon>Aphelenchoidea</taxon>
        <taxon>Aphelenchoididae</taxon>
        <taxon>Bursaphelenchus</taxon>
    </lineage>
</organism>
<keyword evidence="2" id="KW-0472">Membrane</keyword>
<keyword evidence="2" id="KW-1133">Transmembrane helix</keyword>
<keyword evidence="3" id="KW-0732">Signal</keyword>
<sequence length="423" mass="47369">MSHPLLWFLLCFISHGVCIQIQISKGKVEGEEVEVNGEVVNVFKSIPYAEPPIDDLRFRRPFEVGDWDGVFDSNEYMSPCPNGFNPESAKNISEDCLYLSVFADQKCLNTSCPVVFFVHDLIGQPMSSGDFSELEVAQKFAYDGIVFVRPNYRMGLLGFLDLGEDLDEAPYNVGLHDLRLALQFVNREIRAFGGDPNRITIFGSSYGADLSVLLLNSPKFREIPISQGILFSAMPSIGGGHSLNATKKVLELLKVNWTTSDWHGAGYYLFDFPRPTENATDFVGGIMINDSYFNEPAIKFWLNDLAIEEASESEEEETKIIPPPAENDDNDDQNEEDNRETSESSANSVKATTKFGHIGAYSDTKTLAERELEVETVWMLFSIILVAAIALALLVIVLCLCLLKEKRGRRRVYRPSPVKFIQS</sequence>
<dbReference type="PANTHER" id="PTHR45580">
    <property type="entry name" value="PROTEIN CBG05369"/>
    <property type="match status" value="1"/>
</dbReference>
<proteinExistence type="predicted"/>
<dbReference type="eggNOG" id="KOG1516">
    <property type="taxonomic scope" value="Eukaryota"/>
</dbReference>
<evidence type="ECO:0000259" key="4">
    <source>
        <dbReference type="Pfam" id="PF00135"/>
    </source>
</evidence>
<feature type="compositionally biased region" description="Acidic residues" evidence="1">
    <location>
        <begin position="326"/>
        <end position="338"/>
    </location>
</feature>
<dbReference type="Gene3D" id="3.40.50.1820">
    <property type="entry name" value="alpha/beta hydrolase"/>
    <property type="match status" value="1"/>
</dbReference>
<dbReference type="PANTHER" id="PTHR45580:SF6">
    <property type="entry name" value="CARBOXYLESTERASE TYPE B DOMAIN-CONTAINING PROTEIN"/>
    <property type="match status" value="1"/>
</dbReference>
<evidence type="ECO:0000313" key="5">
    <source>
        <dbReference type="Proteomes" id="UP000095284"/>
    </source>
</evidence>
<evidence type="ECO:0000256" key="1">
    <source>
        <dbReference type="SAM" id="MobiDB-lite"/>
    </source>
</evidence>
<keyword evidence="2" id="KW-0812">Transmembrane</keyword>